<name>A0A6J8BWC1_MYTCO</name>
<reference evidence="1 2" key="1">
    <citation type="submission" date="2020-06" db="EMBL/GenBank/DDBJ databases">
        <authorList>
            <person name="Li R."/>
            <person name="Bekaert M."/>
        </authorList>
    </citation>
    <scope>NUCLEOTIDE SEQUENCE [LARGE SCALE GENOMIC DNA]</scope>
    <source>
        <strain evidence="2">wild</strain>
    </source>
</reference>
<gene>
    <name evidence="1" type="ORF">MCOR_23049</name>
</gene>
<dbReference type="Proteomes" id="UP000507470">
    <property type="component" value="Unassembled WGS sequence"/>
</dbReference>
<proteinExistence type="predicted"/>
<keyword evidence="2" id="KW-1185">Reference proteome</keyword>
<evidence type="ECO:0000313" key="2">
    <source>
        <dbReference type="Proteomes" id="UP000507470"/>
    </source>
</evidence>
<evidence type="ECO:0000313" key="1">
    <source>
        <dbReference type="EMBL" id="CAC5387756.1"/>
    </source>
</evidence>
<sequence>MYVSTSLTWLYDPANYFTDIEYRKKYLDCKLINVQGLVEKPKLYIIGQSGSSDLEQSSYTAVKNEDLQILSEPITSEYCKIHIFDVMRVFSGDGPARQFKIGQQRGGNYPCVCGVHANDHGVWWHMEDGNMIFHDEPGDEPSCNDGLEMHHFRSSSYKEEHQIIKDIWKTVPENFRQKDFLTITTN</sequence>
<accession>A0A6J8BWC1</accession>
<organism evidence="1 2">
    <name type="scientific">Mytilus coruscus</name>
    <name type="common">Sea mussel</name>
    <dbReference type="NCBI Taxonomy" id="42192"/>
    <lineage>
        <taxon>Eukaryota</taxon>
        <taxon>Metazoa</taxon>
        <taxon>Spiralia</taxon>
        <taxon>Lophotrochozoa</taxon>
        <taxon>Mollusca</taxon>
        <taxon>Bivalvia</taxon>
        <taxon>Autobranchia</taxon>
        <taxon>Pteriomorphia</taxon>
        <taxon>Mytilida</taxon>
        <taxon>Mytiloidea</taxon>
        <taxon>Mytilidae</taxon>
        <taxon>Mytilinae</taxon>
        <taxon>Mytilus</taxon>
    </lineage>
</organism>
<dbReference type="EMBL" id="CACVKT020004036">
    <property type="protein sequence ID" value="CAC5387756.1"/>
    <property type="molecule type" value="Genomic_DNA"/>
</dbReference>
<protein>
    <submittedName>
        <fullName evidence="1">Uncharacterized protein</fullName>
    </submittedName>
</protein>
<dbReference type="OrthoDB" id="5980153at2759"/>
<dbReference type="AlphaFoldDB" id="A0A6J8BWC1"/>